<sequence>MDSEHEEAMRADFARNNELRARAWRASTPETEMNELFAQMSATNRRWLEGPHREHWQYLDDAYSDWHARPDTMARMLDNVEHNRAQGHDFLTEVEHRSQLQARDITDAERARKRDRPPRQR</sequence>
<dbReference type="EMBL" id="CP046171">
    <property type="protein sequence ID" value="QIS02343.1"/>
    <property type="molecule type" value="Genomic_DNA"/>
</dbReference>
<organism evidence="2 3">
    <name type="scientific">Nocardia brasiliensis</name>
    <dbReference type="NCBI Taxonomy" id="37326"/>
    <lineage>
        <taxon>Bacteria</taxon>
        <taxon>Bacillati</taxon>
        <taxon>Actinomycetota</taxon>
        <taxon>Actinomycetes</taxon>
        <taxon>Mycobacteriales</taxon>
        <taxon>Nocardiaceae</taxon>
        <taxon>Nocardia</taxon>
    </lineage>
</organism>
<name>A0A6G9XNC0_NOCBR</name>
<feature type="region of interest" description="Disordered" evidence="1">
    <location>
        <begin position="88"/>
        <end position="121"/>
    </location>
</feature>
<dbReference type="AlphaFoldDB" id="A0A6G9XNC0"/>
<dbReference type="Proteomes" id="UP000501705">
    <property type="component" value="Chromosome"/>
</dbReference>
<evidence type="ECO:0000256" key="1">
    <source>
        <dbReference type="SAM" id="MobiDB-lite"/>
    </source>
</evidence>
<proteinExistence type="predicted"/>
<feature type="compositionally biased region" description="Basic and acidic residues" evidence="1">
    <location>
        <begin position="88"/>
        <end position="112"/>
    </location>
</feature>
<evidence type="ECO:0000313" key="3">
    <source>
        <dbReference type="Proteomes" id="UP000501705"/>
    </source>
</evidence>
<evidence type="ECO:0000313" key="2">
    <source>
        <dbReference type="EMBL" id="QIS02343.1"/>
    </source>
</evidence>
<reference evidence="2 3" key="1">
    <citation type="journal article" date="2019" name="ACS Chem. Biol.">
        <title>Identification and Mobilization of a Cryptic Antibiotic Biosynthesis Gene Locus from a Human-Pathogenic Nocardia Isolate.</title>
        <authorList>
            <person name="Herisse M."/>
            <person name="Ishida K."/>
            <person name="Porter J.L."/>
            <person name="Howden B."/>
            <person name="Hertweck C."/>
            <person name="Stinear T.P."/>
            <person name="Pidot S.J."/>
        </authorList>
    </citation>
    <scope>NUCLEOTIDE SEQUENCE [LARGE SCALE GENOMIC DNA]</scope>
    <source>
        <strain evidence="2 3">AUSMDU00024985</strain>
    </source>
</reference>
<gene>
    <name evidence="2" type="ORF">F5X71_08410</name>
</gene>
<protein>
    <submittedName>
        <fullName evidence="2">Uncharacterized protein</fullName>
    </submittedName>
</protein>
<dbReference type="RefSeq" id="WP_167461442.1">
    <property type="nucleotide sequence ID" value="NZ_CP046171.1"/>
</dbReference>
<accession>A0A6G9XNC0</accession>